<evidence type="ECO:0000256" key="3">
    <source>
        <dbReference type="ARBA" id="ARBA00004763"/>
    </source>
</evidence>
<dbReference type="GO" id="GO:0046654">
    <property type="term" value="P:tetrahydrofolate biosynthetic process"/>
    <property type="evidence" value="ECO:0007669"/>
    <property type="project" value="UniProtKB-UniPathway"/>
</dbReference>
<dbReference type="RefSeq" id="WP_128486557.1">
    <property type="nucleotide sequence ID" value="NZ_JBHLXB010000026.1"/>
</dbReference>
<protein>
    <recommendedName>
        <fullName evidence="6 12">Dihydropteroate synthase</fullName>
        <shortName evidence="12">DHPS</shortName>
        <ecNumber evidence="5 12">2.5.1.15</ecNumber>
    </recommendedName>
    <alternativeName>
        <fullName evidence="11 12">Dihydropteroate pyrophosphorylase</fullName>
    </alternativeName>
</protein>
<keyword evidence="10 12" id="KW-0289">Folate biosynthesis</keyword>
<evidence type="ECO:0000256" key="6">
    <source>
        <dbReference type="ARBA" id="ARBA00016919"/>
    </source>
</evidence>
<organism evidence="14 15">
    <name type="scientific">Falsigemmobacter intermedius</name>
    <dbReference type="NCBI Taxonomy" id="1553448"/>
    <lineage>
        <taxon>Bacteria</taxon>
        <taxon>Pseudomonadati</taxon>
        <taxon>Pseudomonadota</taxon>
        <taxon>Alphaproteobacteria</taxon>
        <taxon>Rhodobacterales</taxon>
        <taxon>Paracoccaceae</taxon>
        <taxon>Falsigemmobacter</taxon>
    </lineage>
</organism>
<keyword evidence="9 12" id="KW-0460">Magnesium</keyword>
<comment type="caution">
    <text evidence="14">The sequence shown here is derived from an EMBL/GenBank/DDBJ whole genome shotgun (WGS) entry which is preliminary data.</text>
</comment>
<keyword evidence="8 12" id="KW-0479">Metal-binding</keyword>
<keyword evidence="15" id="KW-1185">Reference proteome</keyword>
<dbReference type="NCBIfam" id="TIGR01496">
    <property type="entry name" value="DHPS"/>
    <property type="match status" value="1"/>
</dbReference>
<evidence type="ECO:0000256" key="2">
    <source>
        <dbReference type="ARBA" id="ARBA00001946"/>
    </source>
</evidence>
<sequence length="335" mass="35640">MSKIYWRAIPLNDPARSEGAQKIAGGWLWFDRVEKLTRGAEPGIVPLSEVPADVLAQITAPRPDMAGLNLSAPRVMAILNTTPDSFSDGGKFSEREEAISRARALAAVSDILDIGGESTRPGADLIARGEEIARTKPVIAALRHEGLTIPISIDTRKSHVADAALEAGADLINDVTAMEFDPAMVSLAASSQAALCLMHMRGTPETMNGEAVYDDVLLDVYDYLEARRDAALAAGVRPDRILLDPGIGFAKTAEHNLALTARLSLFHTLGCPILYGASRKRFVGTIGQEPVAAERLGGSLAVHLAAVAQGAQVIRVHDAAQMTQALRLWQAIATA</sequence>
<evidence type="ECO:0000259" key="13">
    <source>
        <dbReference type="PROSITE" id="PS50972"/>
    </source>
</evidence>
<dbReference type="GO" id="GO:0046656">
    <property type="term" value="P:folic acid biosynthetic process"/>
    <property type="evidence" value="ECO:0007669"/>
    <property type="project" value="UniProtKB-KW"/>
</dbReference>
<dbReference type="InterPro" id="IPR045031">
    <property type="entry name" value="DHP_synth-like"/>
</dbReference>
<evidence type="ECO:0000256" key="1">
    <source>
        <dbReference type="ARBA" id="ARBA00000012"/>
    </source>
</evidence>
<dbReference type="AlphaFoldDB" id="A0A444MGC0"/>
<evidence type="ECO:0000256" key="9">
    <source>
        <dbReference type="ARBA" id="ARBA00022842"/>
    </source>
</evidence>
<proteinExistence type="inferred from homology"/>
<dbReference type="PROSITE" id="PS00792">
    <property type="entry name" value="DHPS_1"/>
    <property type="match status" value="1"/>
</dbReference>
<dbReference type="GO" id="GO:0046872">
    <property type="term" value="F:metal ion binding"/>
    <property type="evidence" value="ECO:0007669"/>
    <property type="project" value="UniProtKB-KW"/>
</dbReference>
<comment type="similarity">
    <text evidence="4 12">Belongs to the DHPS family.</text>
</comment>
<evidence type="ECO:0000313" key="15">
    <source>
        <dbReference type="Proteomes" id="UP000287168"/>
    </source>
</evidence>
<evidence type="ECO:0000256" key="7">
    <source>
        <dbReference type="ARBA" id="ARBA00022679"/>
    </source>
</evidence>
<reference evidence="14 15" key="1">
    <citation type="journal article" date="2015" name="Int. J. Syst. Evol. Microbiol.">
        <title>Gemmobacter intermedius sp. nov., isolated from a white stork (Ciconia ciconia).</title>
        <authorList>
            <person name="Kampfer P."/>
            <person name="Jerzak L."/>
            <person name="Wilharm G."/>
            <person name="Golke J."/>
            <person name="Busse H.J."/>
            <person name="Glaeser S.P."/>
        </authorList>
    </citation>
    <scope>NUCLEOTIDE SEQUENCE [LARGE SCALE GENOMIC DNA]</scope>
    <source>
        <strain evidence="14 15">119/4</strain>
    </source>
</reference>
<dbReference type="GO" id="GO:0004156">
    <property type="term" value="F:dihydropteroate synthase activity"/>
    <property type="evidence" value="ECO:0007669"/>
    <property type="project" value="UniProtKB-EC"/>
</dbReference>
<dbReference type="CDD" id="cd00739">
    <property type="entry name" value="DHPS"/>
    <property type="match status" value="1"/>
</dbReference>
<comment type="pathway">
    <text evidence="3 12">Cofactor biosynthesis; tetrahydrofolate biosynthesis; 7,8-dihydrofolate from 2-amino-4-hydroxy-6-hydroxymethyl-7,8-dihydropteridine diphosphate and 4-aminobenzoate: step 1/2.</text>
</comment>
<dbReference type="Proteomes" id="UP000287168">
    <property type="component" value="Unassembled WGS sequence"/>
</dbReference>
<comment type="catalytic activity">
    <reaction evidence="1">
        <text>(7,8-dihydropterin-6-yl)methyl diphosphate + 4-aminobenzoate = 7,8-dihydropteroate + diphosphate</text>
        <dbReference type="Rhea" id="RHEA:19949"/>
        <dbReference type="ChEBI" id="CHEBI:17836"/>
        <dbReference type="ChEBI" id="CHEBI:17839"/>
        <dbReference type="ChEBI" id="CHEBI:33019"/>
        <dbReference type="ChEBI" id="CHEBI:72950"/>
        <dbReference type="EC" id="2.5.1.15"/>
    </reaction>
</comment>
<dbReference type="InterPro" id="IPR006390">
    <property type="entry name" value="DHP_synth_dom"/>
</dbReference>
<evidence type="ECO:0000256" key="12">
    <source>
        <dbReference type="RuleBase" id="RU361205"/>
    </source>
</evidence>
<dbReference type="InterPro" id="IPR011005">
    <property type="entry name" value="Dihydropteroate_synth-like_sf"/>
</dbReference>
<dbReference type="EC" id="2.5.1.15" evidence="5 12"/>
<dbReference type="SUPFAM" id="SSF51717">
    <property type="entry name" value="Dihydropteroate synthetase-like"/>
    <property type="match status" value="1"/>
</dbReference>
<evidence type="ECO:0000256" key="11">
    <source>
        <dbReference type="ARBA" id="ARBA00030193"/>
    </source>
</evidence>
<accession>A0A444MGC0</accession>
<comment type="cofactor">
    <cofactor evidence="2 12">
        <name>Mg(2+)</name>
        <dbReference type="ChEBI" id="CHEBI:18420"/>
    </cofactor>
</comment>
<dbReference type="PANTHER" id="PTHR20941">
    <property type="entry name" value="FOLATE SYNTHESIS PROTEINS"/>
    <property type="match status" value="1"/>
</dbReference>
<dbReference type="Pfam" id="PF00809">
    <property type="entry name" value="Pterin_bind"/>
    <property type="match status" value="1"/>
</dbReference>
<feature type="domain" description="Pterin-binding" evidence="13">
    <location>
        <begin position="73"/>
        <end position="327"/>
    </location>
</feature>
<dbReference type="Gene3D" id="3.20.20.20">
    <property type="entry name" value="Dihydropteroate synthase-like"/>
    <property type="match status" value="1"/>
</dbReference>
<evidence type="ECO:0000313" key="14">
    <source>
        <dbReference type="EMBL" id="RWY44758.1"/>
    </source>
</evidence>
<comment type="function">
    <text evidence="12">Catalyzes the condensation of para-aminobenzoate (pABA) with 6-hydroxymethyl-7,8-dihydropterin diphosphate (DHPt-PP) to form 7,8-dihydropteroate (H2Pte), the immediate precursor of folate derivatives.</text>
</comment>
<evidence type="ECO:0000256" key="5">
    <source>
        <dbReference type="ARBA" id="ARBA00012458"/>
    </source>
</evidence>
<evidence type="ECO:0000256" key="4">
    <source>
        <dbReference type="ARBA" id="ARBA00009503"/>
    </source>
</evidence>
<gene>
    <name evidence="14" type="primary">folP</name>
    <name evidence="14" type="ORF">EP867_02175</name>
</gene>
<evidence type="ECO:0000256" key="8">
    <source>
        <dbReference type="ARBA" id="ARBA00022723"/>
    </source>
</evidence>
<dbReference type="InterPro" id="IPR000489">
    <property type="entry name" value="Pterin-binding_dom"/>
</dbReference>
<dbReference type="PROSITE" id="PS50972">
    <property type="entry name" value="PTERIN_BINDING"/>
    <property type="match status" value="1"/>
</dbReference>
<dbReference type="PANTHER" id="PTHR20941:SF1">
    <property type="entry name" value="FOLIC ACID SYNTHESIS PROTEIN FOL1"/>
    <property type="match status" value="1"/>
</dbReference>
<dbReference type="FunFam" id="3.20.20.20:FF:000006">
    <property type="entry name" value="Dihydropteroate synthase"/>
    <property type="match status" value="1"/>
</dbReference>
<dbReference type="EMBL" id="SBLC01000002">
    <property type="protein sequence ID" value="RWY44758.1"/>
    <property type="molecule type" value="Genomic_DNA"/>
</dbReference>
<evidence type="ECO:0000256" key="10">
    <source>
        <dbReference type="ARBA" id="ARBA00022909"/>
    </source>
</evidence>
<dbReference type="UniPathway" id="UPA00077">
    <property type="reaction ID" value="UER00156"/>
</dbReference>
<dbReference type="OrthoDB" id="9811744at2"/>
<name>A0A444MGC0_9RHOB</name>
<keyword evidence="7 12" id="KW-0808">Transferase</keyword>
<dbReference type="GO" id="GO:0005829">
    <property type="term" value="C:cytosol"/>
    <property type="evidence" value="ECO:0007669"/>
    <property type="project" value="TreeGrafter"/>
</dbReference>